<reference evidence="6" key="1">
    <citation type="submission" date="2016-10" db="EMBL/GenBank/DDBJ databases">
        <authorList>
            <person name="Varghese N."/>
            <person name="Submissions S."/>
        </authorList>
    </citation>
    <scope>NUCLEOTIDE SEQUENCE [LARGE SCALE GENOMIC DNA]</scope>
    <source>
        <strain evidence="6">IBRC-M 10043</strain>
    </source>
</reference>
<name>A0A1H8DY03_9EURY</name>
<dbReference type="SUPFAM" id="SSF51905">
    <property type="entry name" value="FAD/NAD(P)-binding domain"/>
    <property type="match status" value="1"/>
</dbReference>
<organism evidence="5 6">
    <name type="scientific">Halorientalis persicus</name>
    <dbReference type="NCBI Taxonomy" id="1367881"/>
    <lineage>
        <taxon>Archaea</taxon>
        <taxon>Methanobacteriati</taxon>
        <taxon>Methanobacteriota</taxon>
        <taxon>Stenosarchaea group</taxon>
        <taxon>Halobacteria</taxon>
        <taxon>Halobacteriales</taxon>
        <taxon>Haloarculaceae</taxon>
        <taxon>Halorientalis</taxon>
    </lineage>
</organism>
<dbReference type="Pfam" id="PF00890">
    <property type="entry name" value="FAD_binding_2"/>
    <property type="match status" value="1"/>
</dbReference>
<sequence>MAIEQDVLVIGGGLAGVTAAVSAARTGADVRLVSYKQPTLRHASGLIDVLGYTPDGEGPLVDPVAALDDLPEGHPYERVGEDAVRAGLALFDDLAGDTYEGNHTERNALVPTQGGRVKPTARYPASTAAGLASDERDALLVGFERLVGFDAPLSAAQLNAAGAPFEARGATVEFPVELSADPKVTRFAHLLDRDEAGEESQDGSVRRALAERVTTHLDGEARVGFPAVLGDDHPEDVRAALETHLGVDVFEVPMGPPSLPGFRLEDRLYDALDAAGVRIETGNPVVGYETDGRDDDLIEAVTVDRNGATVPYAAEQFVLATGGLVGKGIDSDREGVAEPIFDCHVTHPPDRYDWFEDDAFGDHRFARFGVAPDRELRPRDARGTVEFDNLRAAGAVLGNYDFAAEKSGSGVSLATGHEAGRLAGDDT</sequence>
<keyword evidence="1" id="KW-0285">Flavoprotein</keyword>
<protein>
    <submittedName>
        <fullName evidence="5">Glycerol 3-phosphate dehydrogenase (Quinone) subunit B</fullName>
    </submittedName>
</protein>
<proteinExistence type="predicted"/>
<keyword evidence="2" id="KW-0288">FMN</keyword>
<evidence type="ECO:0000313" key="5">
    <source>
        <dbReference type="EMBL" id="SEN12046.1"/>
    </source>
</evidence>
<dbReference type="InterPro" id="IPR003953">
    <property type="entry name" value="FAD-dep_OxRdtase_2_FAD-bd"/>
</dbReference>
<dbReference type="OrthoDB" id="197288at2157"/>
<evidence type="ECO:0000313" key="6">
    <source>
        <dbReference type="Proteomes" id="UP000198775"/>
    </source>
</evidence>
<dbReference type="NCBIfam" id="TIGR03378">
    <property type="entry name" value="glycerol3P_GlpB"/>
    <property type="match status" value="1"/>
</dbReference>
<dbReference type="EMBL" id="FOCX01000001">
    <property type="protein sequence ID" value="SEN12046.1"/>
    <property type="molecule type" value="Genomic_DNA"/>
</dbReference>
<dbReference type="PIRSF" id="PIRSF000141">
    <property type="entry name" value="Anaerobic_G3P_dh"/>
    <property type="match status" value="1"/>
</dbReference>
<dbReference type="InterPro" id="IPR036188">
    <property type="entry name" value="FAD/NAD-bd_sf"/>
</dbReference>
<dbReference type="PRINTS" id="PR00469">
    <property type="entry name" value="PNDRDTASEII"/>
</dbReference>
<evidence type="ECO:0000256" key="1">
    <source>
        <dbReference type="ARBA" id="ARBA00022630"/>
    </source>
</evidence>
<evidence type="ECO:0000259" key="4">
    <source>
        <dbReference type="Pfam" id="PF00890"/>
    </source>
</evidence>
<dbReference type="Gene3D" id="3.50.50.60">
    <property type="entry name" value="FAD/NAD(P)-binding domain"/>
    <property type="match status" value="1"/>
</dbReference>
<dbReference type="GO" id="GO:0004368">
    <property type="term" value="F:glycerol-3-phosphate dehydrogenase (quinone) activity"/>
    <property type="evidence" value="ECO:0007669"/>
    <property type="project" value="InterPro"/>
</dbReference>
<dbReference type="GO" id="GO:0009331">
    <property type="term" value="C:glycerol-3-phosphate dehydrogenase (FAD) complex"/>
    <property type="evidence" value="ECO:0007669"/>
    <property type="project" value="InterPro"/>
</dbReference>
<dbReference type="RefSeq" id="WP_092657089.1">
    <property type="nucleotide sequence ID" value="NZ_FOCX01000001.1"/>
</dbReference>
<dbReference type="AlphaFoldDB" id="A0A1H8DY03"/>
<feature type="domain" description="FAD-dependent oxidoreductase 2 FAD-binding" evidence="4">
    <location>
        <begin position="6"/>
        <end position="411"/>
    </location>
</feature>
<dbReference type="InterPro" id="IPR009158">
    <property type="entry name" value="G3P_DH_GlpB_su"/>
</dbReference>
<dbReference type="Proteomes" id="UP000198775">
    <property type="component" value="Unassembled WGS sequence"/>
</dbReference>
<evidence type="ECO:0000256" key="2">
    <source>
        <dbReference type="ARBA" id="ARBA00022643"/>
    </source>
</evidence>
<dbReference type="NCBIfam" id="NF003722">
    <property type="entry name" value="PRK05329.1-5"/>
    <property type="match status" value="1"/>
</dbReference>
<keyword evidence="3" id="KW-0560">Oxidoreductase</keyword>
<accession>A0A1H8DY03</accession>
<keyword evidence="6" id="KW-1185">Reference proteome</keyword>
<evidence type="ECO:0000256" key="3">
    <source>
        <dbReference type="ARBA" id="ARBA00023002"/>
    </source>
</evidence>
<gene>
    <name evidence="5" type="ORF">SAMN05216388_1001412</name>
</gene>